<dbReference type="EMBL" id="QXFI01000022">
    <property type="protein sequence ID" value="RIV44912.1"/>
    <property type="molecule type" value="Genomic_DNA"/>
</dbReference>
<dbReference type="RefSeq" id="WP_119647225.1">
    <property type="nucleotide sequence ID" value="NZ_QXFI01000022.1"/>
</dbReference>
<evidence type="ECO:0000313" key="3">
    <source>
        <dbReference type="Proteomes" id="UP000266691"/>
    </source>
</evidence>
<evidence type="ECO:0000313" key="1">
    <source>
        <dbReference type="EMBL" id="RIV44912.1"/>
    </source>
</evidence>
<reference evidence="1 3" key="1">
    <citation type="submission" date="2018-08" db="EMBL/GenBank/DDBJ databases">
        <title>Proposal of Muricauda 72 sp.nov. and Muricauda NH166 sp.nov., isolated from seawater.</title>
        <authorList>
            <person name="Cheng H."/>
            <person name="Wu Y.-H."/>
            <person name="Guo L.-L."/>
            <person name="Xu X.-W."/>
        </authorList>
    </citation>
    <scope>NUCLEOTIDE SEQUENCE [LARGE SCALE GENOMIC DNA]</scope>
    <source>
        <strain evidence="1 3">72</strain>
    </source>
</reference>
<dbReference type="Pfam" id="PF18742">
    <property type="entry name" value="DpnII-MboI"/>
    <property type="match status" value="1"/>
</dbReference>
<keyword evidence="4" id="KW-1185">Reference proteome</keyword>
<evidence type="ECO:0000313" key="4">
    <source>
        <dbReference type="Proteomes" id="UP000321621"/>
    </source>
</evidence>
<evidence type="ECO:0000313" key="2">
    <source>
        <dbReference type="EMBL" id="TXJ95543.1"/>
    </source>
</evidence>
<name>A0A3A1NNU2_9FLAO</name>
<dbReference type="OrthoDB" id="2678579at2"/>
<proteinExistence type="predicted"/>
<accession>A0A3A1NNU2</accession>
<protein>
    <submittedName>
        <fullName evidence="1">Uncharacterized protein</fullName>
    </submittedName>
</protein>
<dbReference type="EMBL" id="VNWK01000022">
    <property type="protein sequence ID" value="TXJ95543.1"/>
    <property type="molecule type" value="Genomic_DNA"/>
</dbReference>
<dbReference type="Proteomes" id="UP000321621">
    <property type="component" value="Unassembled WGS sequence"/>
</dbReference>
<sequence>MVHLIAEIKRIRENILQQKNIQSAFYLYINNERIDFELAGVESMSLLGYKGEQVSNDDINAIISAQSKKNQIDNNVFKLLGLYLACNGSDRLKMILDKKFHSSQIELKYLIYKVLPEQYRDKLILSLSSGQNNLIRYLLDEEPNIEELDEEIDTLLKSTIGINELVLIEDFLKMNNRVGYQNLTALEMVNQVIKNFPEAIKKIKDRRKGKNNFEFKDEYDVQDILYVMLKPLFLMLKEEDPIPKVGASSTRIDLILREKGVLIEVKMIKENDTDEAKFIKQLKEDIQSYHICQWMKTLICFVYDPFDKTKDRNNFYDLNGQQTINGKTFDVEVIVLK</sequence>
<dbReference type="Proteomes" id="UP000266691">
    <property type="component" value="Unassembled WGS sequence"/>
</dbReference>
<comment type="caution">
    <text evidence="1">The sequence shown here is derived from an EMBL/GenBank/DDBJ whole genome shotgun (WGS) entry which is preliminary data.</text>
</comment>
<reference evidence="2 4" key="2">
    <citation type="submission" date="2019-07" db="EMBL/GenBank/DDBJ databases">
        <title>Draft genome of two Muricauda strains isolated from deep sea.</title>
        <authorList>
            <person name="Sun C."/>
        </authorList>
    </citation>
    <scope>NUCLEOTIDE SEQUENCE [LARGE SCALE GENOMIC DNA]</scope>
    <source>
        <strain evidence="2 4">72</strain>
    </source>
</reference>
<organism evidence="1 3">
    <name type="scientific">Flagellimonas pelagia</name>
    <dbReference type="NCBI Taxonomy" id="2306998"/>
    <lineage>
        <taxon>Bacteria</taxon>
        <taxon>Pseudomonadati</taxon>
        <taxon>Bacteroidota</taxon>
        <taxon>Flavobacteriia</taxon>
        <taxon>Flavobacteriales</taxon>
        <taxon>Flavobacteriaceae</taxon>
        <taxon>Flagellimonas</taxon>
    </lineage>
</organism>
<dbReference type="AlphaFoldDB" id="A0A3A1NNU2"/>
<gene>
    <name evidence="1" type="ORF">D2V05_08425</name>
    <name evidence="2" type="ORF">FQ017_08350</name>
</gene>